<sequence length="138" mass="15593">MIKFYLIIKDEFTLVMTLSKLAYFALGWLCIILGTLGIILPLLPTTPFILVAAFAFSKSSERFHLWLLHHNVFGPLIQDWQTNGVIRLRVKWLATFSIVVMLSTSFYFMPVPTSVVVGICAAVGCVLVFIWSRPSQPK</sequence>
<keyword evidence="1" id="KW-1003">Cell membrane</keyword>
<protein>
    <recommendedName>
        <fullName evidence="1">Inner membrane protein</fullName>
    </recommendedName>
</protein>
<evidence type="ECO:0000256" key="2">
    <source>
        <dbReference type="SAM" id="Phobius"/>
    </source>
</evidence>
<keyword evidence="1 2" id="KW-0472">Membrane</keyword>
<keyword evidence="4" id="KW-1185">Reference proteome</keyword>
<dbReference type="PIRSF" id="PIRSF016789">
    <property type="entry name" value="DUF454"/>
    <property type="match status" value="1"/>
</dbReference>
<evidence type="ECO:0000313" key="4">
    <source>
        <dbReference type="Proteomes" id="UP001528411"/>
    </source>
</evidence>
<gene>
    <name evidence="3" type="ORF">PN838_10940</name>
</gene>
<keyword evidence="2" id="KW-0812">Transmembrane</keyword>
<evidence type="ECO:0000313" key="3">
    <source>
        <dbReference type="EMBL" id="MDC2889185.1"/>
    </source>
</evidence>
<dbReference type="Pfam" id="PF04304">
    <property type="entry name" value="DUF454"/>
    <property type="match status" value="1"/>
</dbReference>
<keyword evidence="1" id="KW-0997">Cell inner membrane</keyword>
<dbReference type="PANTHER" id="PTHR35813">
    <property type="entry name" value="INNER MEMBRANE PROTEIN YBAN"/>
    <property type="match status" value="1"/>
</dbReference>
<dbReference type="EMBL" id="JAQOMS010000002">
    <property type="protein sequence ID" value="MDC2889185.1"/>
    <property type="molecule type" value="Genomic_DNA"/>
</dbReference>
<dbReference type="RefSeq" id="WP_272180676.1">
    <property type="nucleotide sequence ID" value="NZ_JAQOMS010000002.1"/>
</dbReference>
<dbReference type="InterPro" id="IPR007401">
    <property type="entry name" value="DUF454"/>
</dbReference>
<name>A0ABT5FCC1_9GAMM</name>
<dbReference type="Proteomes" id="UP001528411">
    <property type="component" value="Unassembled WGS sequence"/>
</dbReference>
<comment type="caution">
    <text evidence="3">The sequence shown here is derived from an EMBL/GenBank/DDBJ whole genome shotgun (WGS) entry which is preliminary data.</text>
</comment>
<evidence type="ECO:0000256" key="1">
    <source>
        <dbReference type="PIRNR" id="PIRNR016789"/>
    </source>
</evidence>
<keyword evidence="2" id="KW-1133">Transmembrane helix</keyword>
<feature type="transmembrane region" description="Helical" evidence="2">
    <location>
        <begin position="115"/>
        <end position="132"/>
    </location>
</feature>
<organism evidence="3 4">
    <name type="scientific">Psychrosphaera algicola</name>
    <dbReference type="NCBI Taxonomy" id="3023714"/>
    <lineage>
        <taxon>Bacteria</taxon>
        <taxon>Pseudomonadati</taxon>
        <taxon>Pseudomonadota</taxon>
        <taxon>Gammaproteobacteria</taxon>
        <taxon>Alteromonadales</taxon>
        <taxon>Pseudoalteromonadaceae</taxon>
        <taxon>Psychrosphaera</taxon>
    </lineage>
</organism>
<feature type="transmembrane region" description="Helical" evidence="2">
    <location>
        <begin position="21"/>
        <end position="43"/>
    </location>
</feature>
<dbReference type="PANTHER" id="PTHR35813:SF1">
    <property type="entry name" value="INNER MEMBRANE PROTEIN YBAN"/>
    <property type="match status" value="1"/>
</dbReference>
<accession>A0ABT5FCC1</accession>
<proteinExistence type="predicted"/>
<comment type="subcellular location">
    <subcellularLocation>
        <location evidence="1">Cell inner membrane</location>
        <topology evidence="1">Multi-pass membrane protein</topology>
    </subcellularLocation>
</comment>
<reference evidence="3 4" key="1">
    <citation type="submission" date="2023-01" db="EMBL/GenBank/DDBJ databases">
        <title>Psychrosphaera sp. nov., isolated from marine algae.</title>
        <authorList>
            <person name="Bayburt H."/>
            <person name="Choi B.J."/>
            <person name="Kim J.M."/>
            <person name="Choi D.G."/>
            <person name="Jeon C.O."/>
        </authorList>
    </citation>
    <scope>NUCLEOTIDE SEQUENCE [LARGE SCALE GENOMIC DNA]</scope>
    <source>
        <strain evidence="3 4">G1-22</strain>
    </source>
</reference>